<evidence type="ECO:0000256" key="6">
    <source>
        <dbReference type="ARBA" id="ARBA00023210"/>
    </source>
</evidence>
<dbReference type="InterPro" id="IPR036525">
    <property type="entry name" value="Tubulin/FtsZ_GTPase_sf"/>
</dbReference>
<evidence type="ECO:0000256" key="10">
    <source>
        <dbReference type="RuleBase" id="RU003360"/>
    </source>
</evidence>
<comment type="subcellular location">
    <subcellularLocation>
        <location evidence="8">Cytoplasm</location>
    </subcellularLocation>
    <text evidence="8">Assembles at midcell at the inner surface of the cytoplasmic membrane.</text>
</comment>
<dbReference type="InterPro" id="IPR008280">
    <property type="entry name" value="Tub_FtsZ_C"/>
</dbReference>
<evidence type="ECO:0000259" key="11">
    <source>
        <dbReference type="SMART" id="SM00864"/>
    </source>
</evidence>
<evidence type="ECO:0000256" key="2">
    <source>
        <dbReference type="ARBA" id="ARBA00022490"/>
    </source>
</evidence>
<accession>F8ALD5</accession>
<name>F8ALD5_METOI</name>
<sequence length="363" mass="38713">MKFLKNIVMEDNPLDDDTQNLSDVDKELLELINESKVRITVVGCGGAGNNAINRLTIEGIKDAKTIAVNTDAQQLIKTKADEKVLIGKNLTRGLGAGGDPTKGEESAKENAEDIKKALQDSDMVFITCGLGGGTGTGSAPIVAEISRKMGALTVAVVTLPFSMEGKVRMDNAITGLNKLREVADTIVIIPNDKLLEIVPNMPLRTAFKVADEILMNSVKGMIDLVQNVGDIHVDFADVRAVMCNGGIAMIGIGESDSEKRAKEAINMALNSPLLCVDVEGASGALIHVTGPEDMSLEEAKEIVSTVSERLDDNAKIIWGTTIDENSENTLRVLLIITGTKSSGICPFNTPKGSKKVFIDLPRI</sequence>
<dbReference type="PRINTS" id="PR00423">
    <property type="entry name" value="CELLDVISFTSZ"/>
</dbReference>
<feature type="binding site" evidence="8">
    <location>
        <position position="211"/>
    </location>
    <ligand>
        <name>GTP</name>
        <dbReference type="ChEBI" id="CHEBI:37565"/>
    </ligand>
</feature>
<dbReference type="InterPro" id="IPR045061">
    <property type="entry name" value="FtsZ/CetZ"/>
</dbReference>
<feature type="binding site" evidence="8">
    <location>
        <position position="164"/>
    </location>
    <ligand>
        <name>GTP</name>
        <dbReference type="ChEBI" id="CHEBI:37565"/>
    </ligand>
</feature>
<protein>
    <recommendedName>
        <fullName evidence="8 9">Cell division protein FtsZ</fullName>
    </recommendedName>
</protein>
<evidence type="ECO:0000313" key="14">
    <source>
        <dbReference type="Proteomes" id="UP000009296"/>
    </source>
</evidence>
<dbReference type="GO" id="GO:0005525">
    <property type="term" value="F:GTP binding"/>
    <property type="evidence" value="ECO:0007669"/>
    <property type="project" value="UniProtKB-UniRule"/>
</dbReference>
<evidence type="ECO:0000259" key="12">
    <source>
        <dbReference type="SMART" id="SM00865"/>
    </source>
</evidence>
<dbReference type="PANTHER" id="PTHR30314">
    <property type="entry name" value="CELL DIVISION PROTEIN FTSZ-RELATED"/>
    <property type="match status" value="1"/>
</dbReference>
<dbReference type="HOGENOM" id="CLU_024865_0_1_2"/>
<keyword evidence="3 8" id="KW-0132">Cell division</keyword>
<dbReference type="FunFam" id="3.30.1330.20:FF:000008">
    <property type="entry name" value="Cell division protein FtsZ"/>
    <property type="match status" value="1"/>
</dbReference>
<dbReference type="SUPFAM" id="SSF52490">
    <property type="entry name" value="Tubulin nucleotide-binding domain-like"/>
    <property type="match status" value="1"/>
</dbReference>
<feature type="domain" description="Tubulin/FtsZ GTPase" evidence="11">
    <location>
        <begin position="38"/>
        <end position="229"/>
    </location>
</feature>
<comment type="similarity">
    <text evidence="1 8 10">Belongs to the FtsZ family.</text>
</comment>
<feature type="binding site" evidence="8">
    <location>
        <begin position="133"/>
        <end position="135"/>
    </location>
    <ligand>
        <name>GTP</name>
        <dbReference type="ChEBI" id="CHEBI:37565"/>
    </ligand>
</feature>
<comment type="subunit">
    <text evidence="8">Homodimer. Polymerizes to form a dynamic ring structure in a strictly GTP-dependent manner. Interacts directly with several other division proteins.</text>
</comment>
<dbReference type="GeneID" id="10772668"/>
<dbReference type="OrthoDB" id="371908at2157"/>
<dbReference type="Pfam" id="PF00091">
    <property type="entry name" value="Tubulin"/>
    <property type="match status" value="1"/>
</dbReference>
<evidence type="ECO:0000313" key="13">
    <source>
        <dbReference type="EMBL" id="AEH06523.1"/>
    </source>
</evidence>
<dbReference type="eggNOG" id="arCOG02201">
    <property type="taxonomic scope" value="Archaea"/>
</dbReference>
<dbReference type="GO" id="GO:0003924">
    <property type="term" value="F:GTPase activity"/>
    <property type="evidence" value="ECO:0007669"/>
    <property type="project" value="UniProtKB-UniRule"/>
</dbReference>
<keyword evidence="5 8" id="KW-0342">GTP-binding</keyword>
<dbReference type="AlphaFoldDB" id="F8ALD5"/>
<dbReference type="GO" id="GO:0032153">
    <property type="term" value="C:cell division site"/>
    <property type="evidence" value="ECO:0007669"/>
    <property type="project" value="UniProtKB-UniRule"/>
</dbReference>
<feature type="binding site" evidence="8">
    <location>
        <position position="168"/>
    </location>
    <ligand>
        <name>GTP</name>
        <dbReference type="ChEBI" id="CHEBI:37565"/>
    </ligand>
</feature>
<dbReference type="Proteomes" id="UP000009296">
    <property type="component" value="Chromosome"/>
</dbReference>
<dbReference type="InterPro" id="IPR000158">
    <property type="entry name" value="Cell_div_FtsZ"/>
</dbReference>
<dbReference type="SMART" id="SM00865">
    <property type="entry name" value="Tubulin_C"/>
    <property type="match status" value="1"/>
</dbReference>
<keyword evidence="4 8" id="KW-0547">Nucleotide-binding</keyword>
<dbReference type="GO" id="GO:0051258">
    <property type="term" value="P:protein polymerization"/>
    <property type="evidence" value="ECO:0007669"/>
    <property type="project" value="UniProtKB-UniRule"/>
</dbReference>
<dbReference type="InterPro" id="IPR020805">
    <property type="entry name" value="Cell_div_FtsZ_CS"/>
</dbReference>
<dbReference type="GO" id="GO:0043093">
    <property type="term" value="P:FtsZ-dependent cytokinesis"/>
    <property type="evidence" value="ECO:0007669"/>
    <property type="project" value="UniProtKB-UniRule"/>
</dbReference>
<dbReference type="InterPro" id="IPR003008">
    <property type="entry name" value="Tubulin_FtsZ_GTPase"/>
</dbReference>
<dbReference type="SMART" id="SM00864">
    <property type="entry name" value="Tubulin"/>
    <property type="match status" value="1"/>
</dbReference>
<dbReference type="PROSITE" id="PS01135">
    <property type="entry name" value="FTSZ_2"/>
    <property type="match status" value="1"/>
</dbReference>
<evidence type="ECO:0000256" key="1">
    <source>
        <dbReference type="ARBA" id="ARBA00009690"/>
    </source>
</evidence>
<dbReference type="InterPro" id="IPR024757">
    <property type="entry name" value="FtsZ_C"/>
</dbReference>
<dbReference type="PROSITE" id="PS01134">
    <property type="entry name" value="FTSZ_1"/>
    <property type="match status" value="1"/>
</dbReference>
<organism evidence="13 14">
    <name type="scientific">Methanothermococcus okinawensis (strain DSM 14208 / JCM 11175 / IH1)</name>
    <dbReference type="NCBI Taxonomy" id="647113"/>
    <lineage>
        <taxon>Archaea</taxon>
        <taxon>Methanobacteriati</taxon>
        <taxon>Methanobacteriota</taxon>
        <taxon>Methanomada group</taxon>
        <taxon>Methanococci</taxon>
        <taxon>Methanococcales</taxon>
        <taxon>Methanococcaceae</taxon>
        <taxon>Methanothermococcus</taxon>
    </lineage>
</organism>
<keyword evidence="2 8" id="KW-0963">Cytoplasm</keyword>
<feature type="domain" description="Tubulin/FtsZ 2-layer sandwich" evidence="12">
    <location>
        <begin position="231"/>
        <end position="348"/>
    </location>
</feature>
<dbReference type="SUPFAM" id="SSF55307">
    <property type="entry name" value="Tubulin C-terminal domain-like"/>
    <property type="match status" value="1"/>
</dbReference>
<evidence type="ECO:0000256" key="9">
    <source>
        <dbReference type="NCBIfam" id="TIGR00065"/>
    </source>
</evidence>
<evidence type="ECO:0000256" key="5">
    <source>
        <dbReference type="ARBA" id="ARBA00023134"/>
    </source>
</evidence>
<evidence type="ECO:0000256" key="8">
    <source>
        <dbReference type="HAMAP-Rule" id="MF_00909"/>
    </source>
</evidence>
<dbReference type="HAMAP" id="MF_00909">
    <property type="entry name" value="FtsZ"/>
    <property type="match status" value="1"/>
</dbReference>
<dbReference type="RefSeq" id="WP_013866709.1">
    <property type="nucleotide sequence ID" value="NC_015636.1"/>
</dbReference>
<dbReference type="NCBIfam" id="TIGR00065">
    <property type="entry name" value="ftsZ"/>
    <property type="match status" value="1"/>
</dbReference>
<dbReference type="InterPro" id="IPR018316">
    <property type="entry name" value="Tubulin/FtsZ_2-layer-sand-dom"/>
</dbReference>
<dbReference type="KEGG" id="mok:Metok_0543"/>
<proteinExistence type="inferred from homology"/>
<reference evidence="13" key="1">
    <citation type="submission" date="2011-05" db="EMBL/GenBank/DDBJ databases">
        <title>Complete sequence of chromosome of Methanothermococcus okinawensis IH1.</title>
        <authorList>
            <consortium name="US DOE Joint Genome Institute"/>
            <person name="Lucas S."/>
            <person name="Han J."/>
            <person name="Lapidus A."/>
            <person name="Cheng J.-F."/>
            <person name="Goodwin L."/>
            <person name="Pitluck S."/>
            <person name="Peters L."/>
            <person name="Mikhailova N."/>
            <person name="Held B."/>
            <person name="Han C."/>
            <person name="Tapia R."/>
            <person name="Land M."/>
            <person name="Hauser L."/>
            <person name="Kyrpides N."/>
            <person name="Ivanova N."/>
            <person name="Pagani I."/>
            <person name="Sieprawska-Lupa M."/>
            <person name="Takai K."/>
            <person name="Miyazaki J."/>
            <person name="Whitman W."/>
            <person name="Woyke T."/>
        </authorList>
    </citation>
    <scope>NUCLEOTIDE SEQUENCE</scope>
    <source>
        <strain evidence="13">IH1</strain>
    </source>
</reference>
<dbReference type="PANTHER" id="PTHR30314:SF3">
    <property type="entry name" value="MITOCHONDRIAL DIVISION PROTEIN FSZA"/>
    <property type="match status" value="1"/>
</dbReference>
<evidence type="ECO:0000256" key="4">
    <source>
        <dbReference type="ARBA" id="ARBA00022741"/>
    </source>
</evidence>
<keyword evidence="6 8" id="KW-0717">Septation</keyword>
<dbReference type="FunFam" id="3.40.50.1440:FF:000001">
    <property type="entry name" value="Cell division protein FtsZ"/>
    <property type="match status" value="1"/>
</dbReference>
<dbReference type="CDD" id="cd02201">
    <property type="entry name" value="FtsZ_type1"/>
    <property type="match status" value="1"/>
</dbReference>
<evidence type="ECO:0000256" key="7">
    <source>
        <dbReference type="ARBA" id="ARBA00023306"/>
    </source>
</evidence>
<keyword evidence="7 8" id="KW-0131">Cell cycle</keyword>
<evidence type="ECO:0000256" key="3">
    <source>
        <dbReference type="ARBA" id="ARBA00022618"/>
    </source>
</evidence>
<feature type="binding site" evidence="8">
    <location>
        <begin position="46"/>
        <end position="50"/>
    </location>
    <ligand>
        <name>GTP</name>
        <dbReference type="ChEBI" id="CHEBI:37565"/>
    </ligand>
</feature>
<dbReference type="EMBL" id="CP002792">
    <property type="protein sequence ID" value="AEH06523.1"/>
    <property type="molecule type" value="Genomic_DNA"/>
</dbReference>
<dbReference type="GO" id="GO:0005737">
    <property type="term" value="C:cytoplasm"/>
    <property type="evidence" value="ECO:0007669"/>
    <property type="project" value="UniProtKB-SubCell"/>
</dbReference>
<dbReference type="Pfam" id="PF12327">
    <property type="entry name" value="FtsZ_C"/>
    <property type="match status" value="1"/>
</dbReference>
<dbReference type="STRING" id="647113.Metok_0543"/>
<comment type="function">
    <text evidence="8">Essential cell division protein that forms a contractile ring structure (Z ring) at the future cell division site. The regulation of the ring assembly controls the timing and the location of cell division. One of the functions of the FtsZ ring is to recruit other cell division proteins to the septum to produce a new cell wall between the dividing cells. Binds GTP and shows GTPase activity.</text>
</comment>
<gene>
    <name evidence="8" type="primary">ftsZ</name>
    <name evidence="13" type="ordered locus">Metok_0543</name>
</gene>
<dbReference type="Gene3D" id="3.40.50.1440">
    <property type="entry name" value="Tubulin/FtsZ, GTPase domain"/>
    <property type="match status" value="1"/>
</dbReference>
<keyword evidence="14" id="KW-1185">Reference proteome</keyword>